<keyword evidence="9" id="KW-1185">Reference proteome</keyword>
<feature type="transmembrane region" description="Helical" evidence="7">
    <location>
        <begin position="33"/>
        <end position="52"/>
    </location>
</feature>
<feature type="transmembrane region" description="Helical" evidence="7">
    <location>
        <begin position="148"/>
        <end position="177"/>
    </location>
</feature>
<dbReference type="GO" id="GO:0005886">
    <property type="term" value="C:plasma membrane"/>
    <property type="evidence" value="ECO:0007669"/>
    <property type="project" value="UniProtKB-SubCell"/>
</dbReference>
<dbReference type="PANTHER" id="PTHR34184:SF4">
    <property type="entry name" value="UPF0718 PROTEIN YCGR"/>
    <property type="match status" value="1"/>
</dbReference>
<sequence>MLAPGIALLGAVTVLSPYVWQETWRATGFAPGFIPFHLWCWLPFLVLAFTAGKLGRLGGAAFTAALVAGTVATVELTQAFDDGSERIGLALPGLLSLAIIGAWGLRAHPRGGGKVSRPLVVAVVALLALVIIGGRVGDVGETDRMQTFLVIGTSIALEALPFVLLGAAVSAAIEIFVPARWFERIARLPLPLQIPAVAMAGVAMPVCECGSVPVARRLIVRGVHPAAGIAFMLAAPVINPIVLFSTAVAYSGRGATEMVLGRLSLGLVLAIIAGTIIARNGGGNLVANARKSEPSKDHDHSDGRLRGFVDHLMSDLLLMGKFIVLGAALAAALQTIVPQSVFTGVLTSPFVGALLMIVLAFFLSLCSEADAFVAVSFIQFPVGPQLAFLAAGPVLDTKLVLLYGGTFGRAFVLKLALVIVPVVVAGSMLFQAVIS</sequence>
<feature type="transmembrane region" description="Helical" evidence="7">
    <location>
        <begin position="59"/>
        <end position="80"/>
    </location>
</feature>
<keyword evidence="6 7" id="KW-0472">Membrane</keyword>
<dbReference type="RefSeq" id="WP_270028087.1">
    <property type="nucleotide sequence ID" value="NZ_JAPDDP010000058.1"/>
</dbReference>
<keyword evidence="3" id="KW-1003">Cell membrane</keyword>
<evidence type="ECO:0000256" key="3">
    <source>
        <dbReference type="ARBA" id="ARBA00022475"/>
    </source>
</evidence>
<reference evidence="8" key="1">
    <citation type="submission" date="2022-10" db="EMBL/GenBank/DDBJ databases">
        <title>The WGS of Solirubrobacter phytolaccae KCTC 29190.</title>
        <authorList>
            <person name="Jiang Z."/>
        </authorList>
    </citation>
    <scope>NUCLEOTIDE SEQUENCE</scope>
    <source>
        <strain evidence="8">KCTC 29190</strain>
    </source>
</reference>
<proteinExistence type="inferred from homology"/>
<dbReference type="PANTHER" id="PTHR34184">
    <property type="entry name" value="UPF0718 PROTEIN YCGR"/>
    <property type="match status" value="1"/>
</dbReference>
<evidence type="ECO:0000256" key="2">
    <source>
        <dbReference type="ARBA" id="ARBA00006386"/>
    </source>
</evidence>
<feature type="transmembrane region" description="Helical" evidence="7">
    <location>
        <begin position="86"/>
        <end position="105"/>
    </location>
</feature>
<feature type="transmembrane region" description="Helical" evidence="7">
    <location>
        <begin position="226"/>
        <end position="247"/>
    </location>
</feature>
<comment type="similarity">
    <text evidence="2">Belongs to the UPF0718 family.</text>
</comment>
<evidence type="ECO:0000256" key="1">
    <source>
        <dbReference type="ARBA" id="ARBA00004651"/>
    </source>
</evidence>
<feature type="transmembrane region" description="Helical" evidence="7">
    <location>
        <begin position="372"/>
        <end position="391"/>
    </location>
</feature>
<feature type="transmembrane region" description="Helical" evidence="7">
    <location>
        <begin position="259"/>
        <end position="278"/>
    </location>
</feature>
<name>A0A9X3NC08_9ACTN</name>
<keyword evidence="5 7" id="KW-1133">Transmembrane helix</keyword>
<accession>A0A9X3NC08</accession>
<evidence type="ECO:0000313" key="8">
    <source>
        <dbReference type="EMBL" id="MDA0183673.1"/>
    </source>
</evidence>
<evidence type="ECO:0000256" key="5">
    <source>
        <dbReference type="ARBA" id="ARBA00022989"/>
    </source>
</evidence>
<feature type="transmembrane region" description="Helical" evidence="7">
    <location>
        <begin position="117"/>
        <end position="136"/>
    </location>
</feature>
<gene>
    <name evidence="8" type="ORF">OJ997_25415</name>
</gene>
<dbReference type="EMBL" id="JAPDDP010000058">
    <property type="protein sequence ID" value="MDA0183673.1"/>
    <property type="molecule type" value="Genomic_DNA"/>
</dbReference>
<feature type="transmembrane region" description="Helical" evidence="7">
    <location>
        <begin position="411"/>
        <end position="434"/>
    </location>
</feature>
<feature type="transmembrane region" description="Helical" evidence="7">
    <location>
        <begin position="342"/>
        <end position="365"/>
    </location>
</feature>
<dbReference type="Proteomes" id="UP001147653">
    <property type="component" value="Unassembled WGS sequence"/>
</dbReference>
<dbReference type="AlphaFoldDB" id="A0A9X3NC08"/>
<dbReference type="Pfam" id="PF03773">
    <property type="entry name" value="ArsP_1"/>
    <property type="match status" value="1"/>
</dbReference>
<protein>
    <submittedName>
        <fullName evidence="8">Permease</fullName>
    </submittedName>
</protein>
<evidence type="ECO:0000313" key="9">
    <source>
        <dbReference type="Proteomes" id="UP001147653"/>
    </source>
</evidence>
<organism evidence="8 9">
    <name type="scientific">Solirubrobacter phytolaccae</name>
    <dbReference type="NCBI Taxonomy" id="1404360"/>
    <lineage>
        <taxon>Bacteria</taxon>
        <taxon>Bacillati</taxon>
        <taxon>Actinomycetota</taxon>
        <taxon>Thermoleophilia</taxon>
        <taxon>Solirubrobacterales</taxon>
        <taxon>Solirubrobacteraceae</taxon>
        <taxon>Solirubrobacter</taxon>
    </lineage>
</organism>
<evidence type="ECO:0000256" key="6">
    <source>
        <dbReference type="ARBA" id="ARBA00023136"/>
    </source>
</evidence>
<dbReference type="InterPro" id="IPR005524">
    <property type="entry name" value="DUF318"/>
</dbReference>
<keyword evidence="4 7" id="KW-0812">Transmembrane</keyword>
<comment type="caution">
    <text evidence="8">The sequence shown here is derived from an EMBL/GenBank/DDBJ whole genome shotgun (WGS) entry which is preliminary data.</text>
</comment>
<dbReference type="InterPro" id="IPR052923">
    <property type="entry name" value="UPF0718"/>
</dbReference>
<evidence type="ECO:0000256" key="4">
    <source>
        <dbReference type="ARBA" id="ARBA00022692"/>
    </source>
</evidence>
<feature type="transmembrane region" description="Helical" evidence="7">
    <location>
        <begin position="316"/>
        <end position="336"/>
    </location>
</feature>
<comment type="subcellular location">
    <subcellularLocation>
        <location evidence="1">Cell membrane</location>
        <topology evidence="1">Multi-pass membrane protein</topology>
    </subcellularLocation>
</comment>
<evidence type="ECO:0000256" key="7">
    <source>
        <dbReference type="SAM" id="Phobius"/>
    </source>
</evidence>